<dbReference type="Pfam" id="PF00854">
    <property type="entry name" value="PTR2"/>
    <property type="match status" value="1"/>
</dbReference>
<proteinExistence type="inferred from homology"/>
<feature type="transmembrane region" description="Helical" evidence="9">
    <location>
        <begin position="536"/>
        <end position="556"/>
    </location>
</feature>
<evidence type="ECO:0000256" key="3">
    <source>
        <dbReference type="ARBA" id="ARBA00022448"/>
    </source>
</evidence>
<feature type="transmembrane region" description="Helical" evidence="9">
    <location>
        <begin position="503"/>
        <end position="524"/>
    </location>
</feature>
<dbReference type="InterPro" id="IPR036259">
    <property type="entry name" value="MFS_trans_sf"/>
</dbReference>
<feature type="transmembrane region" description="Helical" evidence="9">
    <location>
        <begin position="252"/>
        <end position="272"/>
    </location>
</feature>
<dbReference type="InterPro" id="IPR018456">
    <property type="entry name" value="PTR2_symporter_CS"/>
</dbReference>
<dbReference type="GO" id="GO:0005886">
    <property type="term" value="C:plasma membrane"/>
    <property type="evidence" value="ECO:0007669"/>
    <property type="project" value="UniProtKB-ARBA"/>
</dbReference>
<dbReference type="PANTHER" id="PTHR11654">
    <property type="entry name" value="OLIGOPEPTIDE TRANSPORTER-RELATED"/>
    <property type="match status" value="1"/>
</dbReference>
<keyword evidence="5 9" id="KW-1133">Transmembrane helix</keyword>
<evidence type="ECO:0000256" key="4">
    <source>
        <dbReference type="ARBA" id="ARBA00022692"/>
    </source>
</evidence>
<evidence type="ECO:0000256" key="5">
    <source>
        <dbReference type="ARBA" id="ARBA00022989"/>
    </source>
</evidence>
<feature type="transmembrane region" description="Helical" evidence="9">
    <location>
        <begin position="562"/>
        <end position="582"/>
    </location>
</feature>
<comment type="subcellular location">
    <subcellularLocation>
        <location evidence="1 7">Membrane</location>
        <topology evidence="1 7">Multi-pass membrane protein</topology>
    </subcellularLocation>
</comment>
<sequence length="617" mass="68524">MAAAAAQNAPDMAMSHEPKVSTPIFEESEKEALAAAERRSTGDSVAPPVEFEADLEGEEPTEEELATLTRVSGKIPWSAYTIAFVELCERFGYYGCQVLYTNFVQHPLPPGHPTGKDPSSEGQPGALGMGQRASFGIGTFNQFWAYSTPIIGAIIADEYLGRFNTIFIAIGFCIVGHVILVISALPSVLASGNALAPFVIGVITLGFGTGAFKANISPLIAEQYRQTKLRVVIDPKTGERVISDPNITLSRIFLYFYMMINLGSLTGQIGMVYVEKYVGFWCSFLLPTILFCMCPIVLWFCRKKYHTSPPTGSVLVRAVKLWFLAQKGKWSINPIQTRKNMKAESFWEDVKPSRLGANKPRWMQFDDAWVDQVARGLRACSCFTWIPLYWLSYNQMNNNLTSQAATLTRNGVPNDVITNLNPISLVIFIPIVDNFLYPALRKAGIKFTPIKRIAFGFALGSLAMVSATVIQHYIYKLGPCHEYMNDCVEQHRPAPINVWVQTLPYMLIGFSEIFTSVTGLEYAFTKAPKNMRSLVTSYWHFMTAFSNAIGQALVSLSEDPLLVWNYGVVAVAAAIGGILFWIHQRPVDKKEDALNMLPDSTYIGRDRRHSVGSHHSA</sequence>
<dbReference type="PROSITE" id="PS01023">
    <property type="entry name" value="PTR2_2"/>
    <property type="match status" value="1"/>
</dbReference>
<keyword evidence="11" id="KW-1185">Reference proteome</keyword>
<feature type="transmembrane region" description="Helical" evidence="9">
    <location>
        <begin position="453"/>
        <end position="475"/>
    </location>
</feature>
<feature type="compositionally biased region" description="Basic and acidic residues" evidence="8">
    <location>
        <begin position="30"/>
        <end position="41"/>
    </location>
</feature>
<keyword evidence="4 7" id="KW-0812">Transmembrane</keyword>
<organism evidence="10 11">
    <name type="scientific">Zopfia rhizophila CBS 207.26</name>
    <dbReference type="NCBI Taxonomy" id="1314779"/>
    <lineage>
        <taxon>Eukaryota</taxon>
        <taxon>Fungi</taxon>
        <taxon>Dikarya</taxon>
        <taxon>Ascomycota</taxon>
        <taxon>Pezizomycotina</taxon>
        <taxon>Dothideomycetes</taxon>
        <taxon>Dothideomycetes incertae sedis</taxon>
        <taxon>Zopfiaceae</taxon>
        <taxon>Zopfia</taxon>
    </lineage>
</organism>
<keyword evidence="6 9" id="KW-0472">Membrane</keyword>
<evidence type="ECO:0000313" key="11">
    <source>
        <dbReference type="Proteomes" id="UP000800200"/>
    </source>
</evidence>
<reference evidence="10" key="1">
    <citation type="journal article" date="2020" name="Stud. Mycol.">
        <title>101 Dothideomycetes genomes: a test case for predicting lifestyles and emergence of pathogens.</title>
        <authorList>
            <person name="Haridas S."/>
            <person name="Albert R."/>
            <person name="Binder M."/>
            <person name="Bloem J."/>
            <person name="Labutti K."/>
            <person name="Salamov A."/>
            <person name="Andreopoulos B."/>
            <person name="Baker S."/>
            <person name="Barry K."/>
            <person name="Bills G."/>
            <person name="Bluhm B."/>
            <person name="Cannon C."/>
            <person name="Castanera R."/>
            <person name="Culley D."/>
            <person name="Daum C."/>
            <person name="Ezra D."/>
            <person name="Gonzalez J."/>
            <person name="Henrissat B."/>
            <person name="Kuo A."/>
            <person name="Liang C."/>
            <person name="Lipzen A."/>
            <person name="Lutzoni F."/>
            <person name="Magnuson J."/>
            <person name="Mondo S."/>
            <person name="Nolan M."/>
            <person name="Ohm R."/>
            <person name="Pangilinan J."/>
            <person name="Park H.-J."/>
            <person name="Ramirez L."/>
            <person name="Alfaro M."/>
            <person name="Sun H."/>
            <person name="Tritt A."/>
            <person name="Yoshinaga Y."/>
            <person name="Zwiers L.-H."/>
            <person name="Turgeon B."/>
            <person name="Goodwin S."/>
            <person name="Spatafora J."/>
            <person name="Crous P."/>
            <person name="Grigoriev I."/>
        </authorList>
    </citation>
    <scope>NUCLEOTIDE SEQUENCE</scope>
    <source>
        <strain evidence="10">CBS 207.26</strain>
    </source>
</reference>
<evidence type="ECO:0000256" key="9">
    <source>
        <dbReference type="SAM" id="Phobius"/>
    </source>
</evidence>
<feature type="transmembrane region" description="Helical" evidence="9">
    <location>
        <begin position="195"/>
        <end position="216"/>
    </location>
</feature>
<evidence type="ECO:0000256" key="1">
    <source>
        <dbReference type="ARBA" id="ARBA00004141"/>
    </source>
</evidence>
<dbReference type="SUPFAM" id="SSF103473">
    <property type="entry name" value="MFS general substrate transporter"/>
    <property type="match status" value="1"/>
</dbReference>
<dbReference type="Proteomes" id="UP000800200">
    <property type="component" value="Unassembled WGS sequence"/>
</dbReference>
<protein>
    <submittedName>
        <fullName evidence="10">MFS peptide transporter-like protein Ptr2</fullName>
    </submittedName>
</protein>
<comment type="similarity">
    <text evidence="2 7">Belongs to the major facilitator superfamily. Proton-dependent oligopeptide transporter (POT/PTR) (TC 2.A.17) family.</text>
</comment>
<dbReference type="InterPro" id="IPR000109">
    <property type="entry name" value="POT_fam"/>
</dbReference>
<evidence type="ECO:0000256" key="8">
    <source>
        <dbReference type="SAM" id="MobiDB-lite"/>
    </source>
</evidence>
<dbReference type="GO" id="GO:0071916">
    <property type="term" value="F:dipeptide transmembrane transporter activity"/>
    <property type="evidence" value="ECO:0007669"/>
    <property type="project" value="UniProtKB-ARBA"/>
</dbReference>
<evidence type="ECO:0000256" key="2">
    <source>
        <dbReference type="ARBA" id="ARBA00005982"/>
    </source>
</evidence>
<feature type="compositionally biased region" description="Acidic residues" evidence="8">
    <location>
        <begin position="51"/>
        <end position="61"/>
    </location>
</feature>
<feature type="compositionally biased region" description="Low complexity" evidence="8">
    <location>
        <begin position="1"/>
        <end position="13"/>
    </location>
</feature>
<dbReference type="FunFam" id="1.20.1250.20:FF:000085">
    <property type="entry name" value="MFS peptide transporter Ptr2"/>
    <property type="match status" value="1"/>
</dbReference>
<dbReference type="OrthoDB" id="8904098at2759"/>
<evidence type="ECO:0000256" key="6">
    <source>
        <dbReference type="ARBA" id="ARBA00023136"/>
    </source>
</evidence>
<accession>A0A6A6DBB9</accession>
<evidence type="ECO:0000256" key="7">
    <source>
        <dbReference type="RuleBase" id="RU003755"/>
    </source>
</evidence>
<keyword evidence="3 7" id="KW-0813">Transport</keyword>
<feature type="transmembrane region" description="Helical" evidence="9">
    <location>
        <begin position="166"/>
        <end position="189"/>
    </location>
</feature>
<dbReference type="AlphaFoldDB" id="A0A6A6DBB9"/>
<gene>
    <name evidence="10" type="ORF">K469DRAFT_703962</name>
</gene>
<name>A0A6A6DBB9_9PEZI</name>
<dbReference type="Gene3D" id="1.20.1250.20">
    <property type="entry name" value="MFS general substrate transporter like domains"/>
    <property type="match status" value="1"/>
</dbReference>
<feature type="region of interest" description="Disordered" evidence="8">
    <location>
        <begin position="1"/>
        <end position="61"/>
    </location>
</feature>
<feature type="transmembrane region" description="Helical" evidence="9">
    <location>
        <begin position="278"/>
        <end position="301"/>
    </location>
</feature>
<dbReference type="EMBL" id="ML994759">
    <property type="protein sequence ID" value="KAF2174936.1"/>
    <property type="molecule type" value="Genomic_DNA"/>
</dbReference>
<evidence type="ECO:0000313" key="10">
    <source>
        <dbReference type="EMBL" id="KAF2174936.1"/>
    </source>
</evidence>